<gene>
    <name evidence="9 11" type="primary">coaD</name>
    <name evidence="11" type="ORF">ACFO4R_03220</name>
</gene>
<dbReference type="GO" id="GO:0004595">
    <property type="term" value="F:pantetheine-phosphate adenylyltransferase activity"/>
    <property type="evidence" value="ECO:0007669"/>
    <property type="project" value="UniProtKB-EC"/>
</dbReference>
<evidence type="ECO:0000256" key="5">
    <source>
        <dbReference type="ARBA" id="ARBA00022840"/>
    </source>
</evidence>
<dbReference type="NCBIfam" id="TIGR01510">
    <property type="entry name" value="coaD_prev_kdtB"/>
    <property type="match status" value="1"/>
</dbReference>
<evidence type="ECO:0000256" key="7">
    <source>
        <dbReference type="ARBA" id="ARBA00022993"/>
    </source>
</evidence>
<dbReference type="HAMAP" id="MF_00151">
    <property type="entry name" value="PPAT_bact"/>
    <property type="match status" value="1"/>
</dbReference>
<dbReference type="SUPFAM" id="SSF52374">
    <property type="entry name" value="Nucleotidylyl transferase"/>
    <property type="match status" value="1"/>
</dbReference>
<keyword evidence="7 9" id="KW-0173">Coenzyme A biosynthesis</keyword>
<dbReference type="Gene3D" id="3.40.50.620">
    <property type="entry name" value="HUPs"/>
    <property type="match status" value="1"/>
</dbReference>
<sequence length="161" mass="18264">MKRAIYPGSFDPITNGHLDIIERAASMSAHLTVAILVNPQKKGLFSFEERKRLIEESTRHLDNIEVICFSGLLAEYCRQNNMEIIIRGLRAISDYEYEIQMAQMNKKLYPQVDTVFLMTNPSYAYLSSSLVKEVAQFGGCVGDLVPAVAYQQLKEKLKGRI</sequence>
<dbReference type="InterPro" id="IPR001980">
    <property type="entry name" value="PPAT"/>
</dbReference>
<evidence type="ECO:0000256" key="3">
    <source>
        <dbReference type="ARBA" id="ARBA00022695"/>
    </source>
</evidence>
<comment type="subcellular location">
    <subcellularLocation>
        <location evidence="9">Cytoplasm</location>
    </subcellularLocation>
</comment>
<dbReference type="CDD" id="cd02163">
    <property type="entry name" value="PPAT"/>
    <property type="match status" value="1"/>
</dbReference>
<keyword evidence="2 9" id="KW-0808">Transferase</keyword>
<evidence type="ECO:0000256" key="8">
    <source>
        <dbReference type="ARBA" id="ARBA00029346"/>
    </source>
</evidence>
<feature type="site" description="Transition state stabilizer" evidence="9">
    <location>
        <position position="17"/>
    </location>
</feature>
<evidence type="ECO:0000256" key="2">
    <source>
        <dbReference type="ARBA" id="ARBA00022679"/>
    </source>
</evidence>
<comment type="pathway">
    <text evidence="9">Cofactor biosynthesis; coenzyme A biosynthesis; CoA from (R)-pantothenate: step 4/5.</text>
</comment>
<keyword evidence="3 9" id="KW-0548">Nucleotidyltransferase</keyword>
<keyword evidence="5 9" id="KW-0067">ATP-binding</keyword>
<comment type="caution">
    <text evidence="11">The sequence shown here is derived from an EMBL/GenBank/DDBJ whole genome shotgun (WGS) entry which is preliminary data.</text>
</comment>
<feature type="binding site" evidence="9">
    <location>
        <position position="41"/>
    </location>
    <ligand>
        <name>substrate</name>
    </ligand>
</feature>
<accession>A0ABV9QJJ5</accession>
<dbReference type="PANTHER" id="PTHR21342">
    <property type="entry name" value="PHOSPHOPANTETHEINE ADENYLYLTRANSFERASE"/>
    <property type="match status" value="1"/>
</dbReference>
<dbReference type="InterPro" id="IPR004821">
    <property type="entry name" value="Cyt_trans-like"/>
</dbReference>
<evidence type="ECO:0000256" key="4">
    <source>
        <dbReference type="ARBA" id="ARBA00022741"/>
    </source>
</evidence>
<dbReference type="Proteomes" id="UP001595916">
    <property type="component" value="Unassembled WGS sequence"/>
</dbReference>
<comment type="catalytic activity">
    <reaction evidence="8 9">
        <text>(R)-4'-phosphopantetheine + ATP + H(+) = 3'-dephospho-CoA + diphosphate</text>
        <dbReference type="Rhea" id="RHEA:19801"/>
        <dbReference type="ChEBI" id="CHEBI:15378"/>
        <dbReference type="ChEBI" id="CHEBI:30616"/>
        <dbReference type="ChEBI" id="CHEBI:33019"/>
        <dbReference type="ChEBI" id="CHEBI:57328"/>
        <dbReference type="ChEBI" id="CHEBI:61723"/>
        <dbReference type="EC" id="2.7.7.3"/>
    </reaction>
</comment>
<comment type="function">
    <text evidence="9">Reversibly transfers an adenylyl group from ATP to 4'-phosphopantetheine, yielding dephospho-CoA (dPCoA) and pyrophosphate.</text>
</comment>
<evidence type="ECO:0000313" key="11">
    <source>
        <dbReference type="EMBL" id="MFC4804084.1"/>
    </source>
</evidence>
<dbReference type="EC" id="2.7.7.3" evidence="9"/>
<feature type="binding site" evidence="9">
    <location>
        <position position="17"/>
    </location>
    <ligand>
        <name>ATP</name>
        <dbReference type="ChEBI" id="CHEBI:30616"/>
    </ligand>
</feature>
<comment type="similarity">
    <text evidence="9">Belongs to the bacterial CoaD family.</text>
</comment>
<feature type="domain" description="Cytidyltransferase-like" evidence="10">
    <location>
        <begin position="5"/>
        <end position="133"/>
    </location>
</feature>
<proteinExistence type="inferred from homology"/>
<keyword evidence="6 9" id="KW-0460">Magnesium</keyword>
<evidence type="ECO:0000256" key="1">
    <source>
        <dbReference type="ARBA" id="ARBA00022490"/>
    </source>
</evidence>
<feature type="binding site" evidence="9">
    <location>
        <position position="9"/>
    </location>
    <ligand>
        <name>substrate</name>
    </ligand>
</feature>
<keyword evidence="1 9" id="KW-0963">Cytoplasm</keyword>
<keyword evidence="12" id="KW-1185">Reference proteome</keyword>
<dbReference type="EMBL" id="JBHSHL010000013">
    <property type="protein sequence ID" value="MFC4804084.1"/>
    <property type="molecule type" value="Genomic_DNA"/>
</dbReference>
<evidence type="ECO:0000256" key="6">
    <source>
        <dbReference type="ARBA" id="ARBA00022842"/>
    </source>
</evidence>
<evidence type="ECO:0000259" key="10">
    <source>
        <dbReference type="Pfam" id="PF01467"/>
    </source>
</evidence>
<dbReference type="InterPro" id="IPR014729">
    <property type="entry name" value="Rossmann-like_a/b/a_fold"/>
</dbReference>
<feature type="binding site" evidence="9">
    <location>
        <begin position="88"/>
        <end position="90"/>
    </location>
    <ligand>
        <name>ATP</name>
        <dbReference type="ChEBI" id="CHEBI:30616"/>
    </ligand>
</feature>
<name>A0ABV9QJJ5_9FIRM</name>
<dbReference type="RefSeq" id="WP_379787571.1">
    <property type="nucleotide sequence ID" value="NZ_JBHSHL010000013.1"/>
</dbReference>
<dbReference type="NCBIfam" id="TIGR00125">
    <property type="entry name" value="cyt_tran_rel"/>
    <property type="match status" value="1"/>
</dbReference>
<evidence type="ECO:0000256" key="9">
    <source>
        <dbReference type="HAMAP-Rule" id="MF_00151"/>
    </source>
</evidence>
<comment type="subunit">
    <text evidence="9">Homohexamer.</text>
</comment>
<protein>
    <recommendedName>
        <fullName evidence="9">Phosphopantetheine adenylyltransferase</fullName>
        <ecNumber evidence="9">2.7.7.3</ecNumber>
    </recommendedName>
    <alternativeName>
        <fullName evidence="9">Dephospho-CoA pyrophosphorylase</fullName>
    </alternativeName>
    <alternativeName>
        <fullName evidence="9">Pantetheine-phosphate adenylyltransferase</fullName>
        <shortName evidence="9">PPAT</shortName>
    </alternativeName>
</protein>
<feature type="binding site" evidence="9">
    <location>
        <position position="73"/>
    </location>
    <ligand>
        <name>substrate</name>
    </ligand>
</feature>
<organism evidence="11 12">
    <name type="scientific">Filifactor villosus</name>
    <dbReference type="NCBI Taxonomy" id="29374"/>
    <lineage>
        <taxon>Bacteria</taxon>
        <taxon>Bacillati</taxon>
        <taxon>Bacillota</taxon>
        <taxon>Clostridia</taxon>
        <taxon>Peptostreptococcales</taxon>
        <taxon>Filifactoraceae</taxon>
        <taxon>Filifactor</taxon>
    </lineage>
</organism>
<feature type="binding site" evidence="9">
    <location>
        <begin position="123"/>
        <end position="129"/>
    </location>
    <ligand>
        <name>ATP</name>
        <dbReference type="ChEBI" id="CHEBI:30616"/>
    </ligand>
</feature>
<evidence type="ECO:0000313" key="12">
    <source>
        <dbReference type="Proteomes" id="UP001595916"/>
    </source>
</evidence>
<comment type="cofactor">
    <cofactor evidence="9">
        <name>Mg(2+)</name>
        <dbReference type="ChEBI" id="CHEBI:18420"/>
    </cofactor>
</comment>
<dbReference type="Pfam" id="PF01467">
    <property type="entry name" value="CTP_transf_like"/>
    <property type="match status" value="1"/>
</dbReference>
<feature type="binding site" evidence="9">
    <location>
        <position position="87"/>
    </location>
    <ligand>
        <name>substrate</name>
    </ligand>
</feature>
<dbReference type="PANTHER" id="PTHR21342:SF1">
    <property type="entry name" value="PHOSPHOPANTETHEINE ADENYLYLTRANSFERASE"/>
    <property type="match status" value="1"/>
</dbReference>
<keyword evidence="4 9" id="KW-0547">Nucleotide-binding</keyword>
<feature type="binding site" evidence="9">
    <location>
        <begin position="9"/>
        <end position="10"/>
    </location>
    <ligand>
        <name>ATP</name>
        <dbReference type="ChEBI" id="CHEBI:30616"/>
    </ligand>
</feature>
<dbReference type="PRINTS" id="PR01020">
    <property type="entry name" value="LPSBIOSNTHSS"/>
</dbReference>
<reference evidence="12" key="1">
    <citation type="journal article" date="2019" name="Int. J. Syst. Evol. Microbiol.">
        <title>The Global Catalogue of Microorganisms (GCM) 10K type strain sequencing project: providing services to taxonomists for standard genome sequencing and annotation.</title>
        <authorList>
            <consortium name="The Broad Institute Genomics Platform"/>
            <consortium name="The Broad Institute Genome Sequencing Center for Infectious Disease"/>
            <person name="Wu L."/>
            <person name="Ma J."/>
        </authorList>
    </citation>
    <scope>NUCLEOTIDE SEQUENCE [LARGE SCALE GENOMIC DNA]</scope>
    <source>
        <strain evidence="12">CCUG 46385</strain>
    </source>
</reference>
<feature type="binding site" evidence="9">
    <location>
        <position position="98"/>
    </location>
    <ligand>
        <name>ATP</name>
        <dbReference type="ChEBI" id="CHEBI:30616"/>
    </ligand>
</feature>